<keyword evidence="3" id="KW-1185">Reference proteome</keyword>
<comment type="caution">
    <text evidence="2">The sequence shown here is derived from an EMBL/GenBank/DDBJ whole genome shotgun (WGS) entry which is preliminary data.</text>
</comment>
<protein>
    <submittedName>
        <fullName evidence="2">Uncharacterized protein</fullName>
    </submittedName>
</protein>
<dbReference type="VEuPathDB" id="FungiDB:AeMF1_017000"/>
<dbReference type="Proteomes" id="UP000481153">
    <property type="component" value="Unassembled WGS sequence"/>
</dbReference>
<accession>A0A6G0XH74</accession>
<evidence type="ECO:0000313" key="3">
    <source>
        <dbReference type="Proteomes" id="UP000481153"/>
    </source>
</evidence>
<gene>
    <name evidence="2" type="ORF">Ae201684_004756</name>
</gene>
<reference evidence="2 3" key="1">
    <citation type="submission" date="2019-07" db="EMBL/GenBank/DDBJ databases">
        <title>Genomics analysis of Aphanomyces spp. identifies a new class of oomycete effector associated with host adaptation.</title>
        <authorList>
            <person name="Gaulin E."/>
        </authorList>
    </citation>
    <scope>NUCLEOTIDE SEQUENCE [LARGE SCALE GENOMIC DNA]</scope>
    <source>
        <strain evidence="2 3">ATCC 201684</strain>
    </source>
</reference>
<organism evidence="2 3">
    <name type="scientific">Aphanomyces euteiches</name>
    <dbReference type="NCBI Taxonomy" id="100861"/>
    <lineage>
        <taxon>Eukaryota</taxon>
        <taxon>Sar</taxon>
        <taxon>Stramenopiles</taxon>
        <taxon>Oomycota</taxon>
        <taxon>Saprolegniomycetes</taxon>
        <taxon>Saprolegniales</taxon>
        <taxon>Verrucalvaceae</taxon>
        <taxon>Aphanomyces</taxon>
    </lineage>
</organism>
<name>A0A6G0XH74_9STRA</name>
<proteinExistence type="predicted"/>
<feature type="region of interest" description="Disordered" evidence="1">
    <location>
        <begin position="1"/>
        <end position="27"/>
    </location>
</feature>
<dbReference type="EMBL" id="VJMJ01000063">
    <property type="protein sequence ID" value="KAF0739576.1"/>
    <property type="molecule type" value="Genomic_DNA"/>
</dbReference>
<evidence type="ECO:0000256" key="1">
    <source>
        <dbReference type="SAM" id="MobiDB-lite"/>
    </source>
</evidence>
<sequence length="593" mass="68640">MSSFVLSNSDHDEESFATDEDRRQQHEPNDRIAWIQLEIFYLRGHKTIHISKHASLSKATERAAKLFDVPYDLNFVRLRSYDRYKTLPLETHTGREHCSLDQLGFDRYSSLLLEARSSPHDEWVEYDSSALQLLVRKYEPLPSPHFTEPATVLQIAEDSTVEDLVEILRMKYGLDRDKCRVLRMNGHGYWNLQTSVLNPADEDIYMQRILRQDLQLRNGCEVYVEECPSLDSSSVAKEFFVNQAHLMIICVECMDKNILARAKNPAMDNNEGAKWYFVVDRREPLQTLKDQLVKFLDMPPNSFRLLRGASEYAHELKHLNVSFMNLSMIDHTILFVSPGRPLAGDEFHIEIHWYRPKPRPKEPSNFLQGGVQPEELTLLMKFIVLNDVMVDKVRAAIAQHFAVKGFHAPYLRLQDYYHHRLNNILSDGFQLNQASKLTLVQDRRFAVQILAEPEVLPRDHMLFYMSVLDRANLKFGPLQEIIFECTNRQESWIDIFSHKVHEVTSIPVESMLFAKPHQSKSVNILEVDDFSWIDPEQVRQRLTAMSLGIYGDRIVVADGSVALKTLSKEERDGILLALVDNLSDVELQSTTAW</sequence>
<dbReference type="AlphaFoldDB" id="A0A6G0XH74"/>
<evidence type="ECO:0000313" key="2">
    <source>
        <dbReference type="EMBL" id="KAF0739576.1"/>
    </source>
</evidence>